<organism evidence="1 2">
    <name type="scientific">Paenibacillus glycinis</name>
    <dbReference type="NCBI Taxonomy" id="2697035"/>
    <lineage>
        <taxon>Bacteria</taxon>
        <taxon>Bacillati</taxon>
        <taxon>Bacillota</taxon>
        <taxon>Bacilli</taxon>
        <taxon>Bacillales</taxon>
        <taxon>Paenibacillaceae</taxon>
        <taxon>Paenibacillus</taxon>
    </lineage>
</organism>
<dbReference type="RefSeq" id="WP_161743025.1">
    <property type="nucleotide sequence ID" value="NZ_JAAAMV010000005.1"/>
</dbReference>
<dbReference type="InterPro" id="IPR029058">
    <property type="entry name" value="AB_hydrolase_fold"/>
</dbReference>
<reference evidence="1 2" key="1">
    <citation type="submission" date="2020-01" db="EMBL/GenBank/DDBJ databases">
        <title>Paenibacillus soybeanensis sp. nov. isolated from the nodules of soybean (Glycine max(L.) Merr).</title>
        <authorList>
            <person name="Wang H."/>
        </authorList>
    </citation>
    <scope>NUCLEOTIDE SEQUENCE [LARGE SCALE GENOMIC DNA]</scope>
    <source>
        <strain evidence="1 2">T1</strain>
    </source>
</reference>
<dbReference type="Gene3D" id="3.40.50.1820">
    <property type="entry name" value="alpha/beta hydrolase"/>
    <property type="match status" value="1"/>
</dbReference>
<sequence>MRIAVGIVHGIGQQTGDFHAEIAEKLQEAMAKLNPRVRLVVEGIYWGDITDSLERKLWERTAANKLRWNETLKLRSFVVNYLGDAIAYQAIPKEDDPCPHDYIYDDIHARYAQQLQRLAVRAGDNAPLCIIAHSLGTIISSNYFYDLQYRKLRPKAAELIRTCRSKLVAGETLTHFYTLGSPIALWTMRFEHFGLPIAVPAPTLKPLGIGEWVNFYDRDDIIAYPLKGLNAEYDQAVTEDCEIRCPGPLAWTPASHGGYFKSRPLIRRIVQSLDRMSRTIPRGLPG</sequence>
<evidence type="ECO:0000313" key="1">
    <source>
        <dbReference type="EMBL" id="NBD24222.1"/>
    </source>
</evidence>
<dbReference type="Proteomes" id="UP000665561">
    <property type="component" value="Unassembled WGS sequence"/>
</dbReference>
<protein>
    <submittedName>
        <fullName evidence="1">Chemotaxis protein</fullName>
    </submittedName>
</protein>
<dbReference type="EMBL" id="JAAAMV010000005">
    <property type="protein sequence ID" value="NBD24222.1"/>
    <property type="molecule type" value="Genomic_DNA"/>
</dbReference>
<dbReference type="SUPFAM" id="SSF53474">
    <property type="entry name" value="alpha/beta-Hydrolases"/>
    <property type="match status" value="1"/>
</dbReference>
<comment type="caution">
    <text evidence="1">The sequence shown here is derived from an EMBL/GenBank/DDBJ whole genome shotgun (WGS) entry which is preliminary data.</text>
</comment>
<name>A0ABW9XPB9_9BACL</name>
<proteinExistence type="predicted"/>
<evidence type="ECO:0000313" key="2">
    <source>
        <dbReference type="Proteomes" id="UP000665561"/>
    </source>
</evidence>
<gene>
    <name evidence="1" type="ORF">GT019_10075</name>
</gene>
<accession>A0ABW9XPB9</accession>
<keyword evidence="2" id="KW-1185">Reference proteome</keyword>